<feature type="transmembrane region" description="Helical" evidence="7">
    <location>
        <begin position="134"/>
        <end position="160"/>
    </location>
</feature>
<reference evidence="9 10" key="1">
    <citation type="submission" date="2015-07" db="EMBL/GenBank/DDBJ databases">
        <title>Draft genome of Bellilinea caldifistulae DSM 17877.</title>
        <authorList>
            <person name="Hemp J."/>
            <person name="Ward L.M."/>
            <person name="Pace L.A."/>
            <person name="Fischer W.W."/>
        </authorList>
    </citation>
    <scope>NUCLEOTIDE SEQUENCE [LARGE SCALE GENOMIC DNA]</scope>
    <source>
        <strain evidence="9 10">GOMI-1</strain>
    </source>
</reference>
<dbReference type="SUPFAM" id="SSF161098">
    <property type="entry name" value="MetI-like"/>
    <property type="match status" value="1"/>
</dbReference>
<dbReference type="PROSITE" id="PS50928">
    <property type="entry name" value="ABC_TM1"/>
    <property type="match status" value="1"/>
</dbReference>
<dbReference type="PANTHER" id="PTHR30193:SF41">
    <property type="entry name" value="DIACETYLCHITOBIOSE UPTAKE SYSTEM PERMEASE PROTEIN NGCF"/>
    <property type="match status" value="1"/>
</dbReference>
<dbReference type="InterPro" id="IPR051393">
    <property type="entry name" value="ABC_transporter_permease"/>
</dbReference>
<keyword evidence="5 7" id="KW-1133">Transmembrane helix</keyword>
<feature type="transmembrane region" description="Helical" evidence="7">
    <location>
        <begin position="318"/>
        <end position="340"/>
    </location>
</feature>
<dbReference type="RefSeq" id="WP_061915814.1">
    <property type="nucleotide sequence ID" value="NZ_DF967971.1"/>
</dbReference>
<evidence type="ECO:0000256" key="3">
    <source>
        <dbReference type="ARBA" id="ARBA00022475"/>
    </source>
</evidence>
<evidence type="ECO:0000256" key="1">
    <source>
        <dbReference type="ARBA" id="ARBA00004651"/>
    </source>
</evidence>
<evidence type="ECO:0000259" key="8">
    <source>
        <dbReference type="PROSITE" id="PS50928"/>
    </source>
</evidence>
<protein>
    <submittedName>
        <fullName evidence="9">ABC transporter permease</fullName>
    </submittedName>
</protein>
<feature type="transmembrane region" description="Helical" evidence="7">
    <location>
        <begin position="12"/>
        <end position="33"/>
    </location>
</feature>
<dbReference type="CDD" id="cd06261">
    <property type="entry name" value="TM_PBP2"/>
    <property type="match status" value="1"/>
</dbReference>
<evidence type="ECO:0000256" key="6">
    <source>
        <dbReference type="ARBA" id="ARBA00023136"/>
    </source>
</evidence>
<dbReference type="GO" id="GO:0055085">
    <property type="term" value="P:transmembrane transport"/>
    <property type="evidence" value="ECO:0007669"/>
    <property type="project" value="InterPro"/>
</dbReference>
<evidence type="ECO:0000256" key="7">
    <source>
        <dbReference type="RuleBase" id="RU363032"/>
    </source>
</evidence>
<feature type="transmembrane region" description="Helical" evidence="7">
    <location>
        <begin position="172"/>
        <end position="199"/>
    </location>
</feature>
<feature type="transmembrane region" description="Helical" evidence="7">
    <location>
        <begin position="375"/>
        <end position="394"/>
    </location>
</feature>
<dbReference type="Proteomes" id="UP000050514">
    <property type="component" value="Unassembled WGS sequence"/>
</dbReference>
<accession>A0A0P6XRB9</accession>
<dbReference type="InterPro" id="IPR000515">
    <property type="entry name" value="MetI-like"/>
</dbReference>
<dbReference type="AlphaFoldDB" id="A0A0P6XRB9"/>
<evidence type="ECO:0000313" key="9">
    <source>
        <dbReference type="EMBL" id="KPL74909.1"/>
    </source>
</evidence>
<dbReference type="PANTHER" id="PTHR30193">
    <property type="entry name" value="ABC TRANSPORTER PERMEASE PROTEIN"/>
    <property type="match status" value="1"/>
</dbReference>
<sequence length="406" mass="45147">MVTWKGTRKSLTIFLFLFPTMLGILVFNVYPIVLNTYISFTNRNKFRPKPDCEVFLTGLLDPLCWPQFRQNAQGGLGSPYRLADPLFANYQALLGKLFSADALMALGKILLVFAPLVGAVYVNRRFDREIDRPISSGMVWLIAVLLVVGLAYVLSIRAAFNQLMSTGPFIVVVLRTILFVAIRVPLTFVFGLALALILNDTRLKGKTFFRVALFVPWGASSVAILMALVWQFFFRQQGTINQLLAQIGIQGPIWLQNPVSAFGVVVLADLWFSYPFFMVAILGALQSIPVELYEAAEVDGANWWVQLQRITLPLIRPAVLPATVLTSITAFQMFGTAYAITAGGPLAGADTPGATEFVMVYAYRQIYQLQNYGRATAFAVLIFIMLFLATLYSLRITRITKGAYES</sequence>
<keyword evidence="10" id="KW-1185">Reference proteome</keyword>
<proteinExistence type="inferred from homology"/>
<evidence type="ECO:0000256" key="4">
    <source>
        <dbReference type="ARBA" id="ARBA00022692"/>
    </source>
</evidence>
<feature type="domain" description="ABC transmembrane type-1" evidence="8">
    <location>
        <begin position="173"/>
        <end position="393"/>
    </location>
</feature>
<keyword evidence="6 7" id="KW-0472">Membrane</keyword>
<dbReference type="InterPro" id="IPR035906">
    <property type="entry name" value="MetI-like_sf"/>
</dbReference>
<feature type="transmembrane region" description="Helical" evidence="7">
    <location>
        <begin position="261"/>
        <end position="285"/>
    </location>
</feature>
<keyword evidence="2 7" id="KW-0813">Transport</keyword>
<dbReference type="GO" id="GO:0005886">
    <property type="term" value="C:plasma membrane"/>
    <property type="evidence" value="ECO:0007669"/>
    <property type="project" value="UniProtKB-SubCell"/>
</dbReference>
<comment type="caution">
    <text evidence="9">The sequence shown here is derived from an EMBL/GenBank/DDBJ whole genome shotgun (WGS) entry which is preliminary data.</text>
</comment>
<keyword evidence="3" id="KW-1003">Cell membrane</keyword>
<gene>
    <name evidence="9" type="ORF">AC812_10315</name>
</gene>
<dbReference type="EMBL" id="LGHJ01000016">
    <property type="protein sequence ID" value="KPL74909.1"/>
    <property type="molecule type" value="Genomic_DNA"/>
</dbReference>
<dbReference type="PATRIC" id="fig|360411.5.peg.2676"/>
<keyword evidence="4 7" id="KW-0812">Transmembrane</keyword>
<dbReference type="STRING" id="360411.AC812_10315"/>
<feature type="transmembrane region" description="Helical" evidence="7">
    <location>
        <begin position="211"/>
        <end position="233"/>
    </location>
</feature>
<feature type="transmembrane region" description="Helical" evidence="7">
    <location>
        <begin position="102"/>
        <end position="122"/>
    </location>
</feature>
<organism evidence="9 10">
    <name type="scientific">Bellilinea caldifistulae</name>
    <dbReference type="NCBI Taxonomy" id="360411"/>
    <lineage>
        <taxon>Bacteria</taxon>
        <taxon>Bacillati</taxon>
        <taxon>Chloroflexota</taxon>
        <taxon>Anaerolineae</taxon>
        <taxon>Anaerolineales</taxon>
        <taxon>Anaerolineaceae</taxon>
        <taxon>Bellilinea</taxon>
    </lineage>
</organism>
<evidence type="ECO:0000313" key="10">
    <source>
        <dbReference type="Proteomes" id="UP000050514"/>
    </source>
</evidence>
<comment type="similarity">
    <text evidence="7">Belongs to the binding-protein-dependent transport system permease family.</text>
</comment>
<name>A0A0P6XRB9_9CHLR</name>
<comment type="subcellular location">
    <subcellularLocation>
        <location evidence="1 7">Cell membrane</location>
        <topology evidence="1 7">Multi-pass membrane protein</topology>
    </subcellularLocation>
</comment>
<dbReference type="Gene3D" id="1.10.3720.10">
    <property type="entry name" value="MetI-like"/>
    <property type="match status" value="1"/>
</dbReference>
<dbReference type="OrthoDB" id="9778687at2"/>
<dbReference type="SUPFAM" id="SSF160964">
    <property type="entry name" value="MalF N-terminal region-like"/>
    <property type="match status" value="1"/>
</dbReference>
<evidence type="ECO:0000256" key="2">
    <source>
        <dbReference type="ARBA" id="ARBA00022448"/>
    </source>
</evidence>
<evidence type="ECO:0000256" key="5">
    <source>
        <dbReference type="ARBA" id="ARBA00022989"/>
    </source>
</evidence>
<dbReference type="Pfam" id="PF00528">
    <property type="entry name" value="BPD_transp_1"/>
    <property type="match status" value="1"/>
</dbReference>